<dbReference type="CDD" id="cd16279">
    <property type="entry name" value="metallo-hydrolase-like_MBL-fold"/>
    <property type="match status" value="1"/>
</dbReference>
<dbReference type="InterPro" id="IPR001279">
    <property type="entry name" value="Metallo-B-lactamas"/>
</dbReference>
<dbReference type="RefSeq" id="WP_406858059.1">
    <property type="nucleotide sequence ID" value="NZ_CP157484.1"/>
</dbReference>
<dbReference type="SUPFAM" id="SSF56281">
    <property type="entry name" value="Metallo-hydrolase/oxidoreductase"/>
    <property type="match status" value="1"/>
</dbReference>
<dbReference type="InterPro" id="IPR036866">
    <property type="entry name" value="RibonucZ/Hydroxyglut_hydro"/>
</dbReference>
<dbReference type="Gene3D" id="3.60.15.10">
    <property type="entry name" value="Ribonuclease Z/Hydroxyacylglutathione hydrolase-like"/>
    <property type="match status" value="1"/>
</dbReference>
<accession>A0AAU7JM13</accession>
<organism evidence="2">
    <name type="scientific">Alsobacter sp. KACC 23698</name>
    <dbReference type="NCBI Taxonomy" id="3149229"/>
    <lineage>
        <taxon>Bacteria</taxon>
        <taxon>Pseudomonadati</taxon>
        <taxon>Pseudomonadota</taxon>
        <taxon>Alphaproteobacteria</taxon>
        <taxon>Hyphomicrobiales</taxon>
        <taxon>Alsobacteraceae</taxon>
        <taxon>Alsobacter</taxon>
    </lineage>
</organism>
<dbReference type="Pfam" id="PF12706">
    <property type="entry name" value="Lactamase_B_2"/>
    <property type="match status" value="1"/>
</dbReference>
<feature type="domain" description="Metallo-beta-lactamase" evidence="1">
    <location>
        <begin position="52"/>
        <end position="235"/>
    </location>
</feature>
<sequence length="265" mass="29169">MTVRITILGCGSSGGVPRVGGGWGRCDPANPRNRRRRCSILVERTGRDGVTSVLVDTSPDAREQLLSADVRHLDALLYTHDHADHTHGIDDVRPLVIHMRRVLPAFMDQTTSDLLRHRFSYCFASPPGSDYPPILREFRITPGHPVVVDGAGGVVEALPIPVHHGPNYDALGFRFGAVAYTPDVNAIPDASLPLLEGLDLWIVDALRPTPHPTHFSLPETLDWIARMKPRRAVVTNLHTDLDYEALQRDLPPGVEPAYDGMVLEA</sequence>
<dbReference type="PANTHER" id="PTHR42663:SF6">
    <property type="entry name" value="HYDROLASE C777.06C-RELATED"/>
    <property type="match status" value="1"/>
</dbReference>
<dbReference type="AlphaFoldDB" id="A0AAU7JM13"/>
<gene>
    <name evidence="2" type="ORF">ABEG18_10770</name>
</gene>
<evidence type="ECO:0000313" key="2">
    <source>
        <dbReference type="EMBL" id="XBO41210.1"/>
    </source>
</evidence>
<evidence type="ECO:0000259" key="1">
    <source>
        <dbReference type="Pfam" id="PF12706"/>
    </source>
</evidence>
<dbReference type="EMBL" id="CP157484">
    <property type="protein sequence ID" value="XBO41210.1"/>
    <property type="molecule type" value="Genomic_DNA"/>
</dbReference>
<name>A0AAU7JM13_9HYPH</name>
<protein>
    <submittedName>
        <fullName evidence="2">MBL fold metallo-hydrolase</fullName>
    </submittedName>
</protein>
<reference evidence="2" key="1">
    <citation type="submission" date="2024-05" db="EMBL/GenBank/DDBJ databases">
        <authorList>
            <person name="Kim S."/>
            <person name="Heo J."/>
            <person name="Choi H."/>
            <person name="Choi Y."/>
            <person name="Kwon S.-W."/>
            <person name="Kim Y."/>
        </authorList>
    </citation>
    <scope>NUCLEOTIDE SEQUENCE</scope>
    <source>
        <strain evidence="2">KACC 23698</strain>
    </source>
</reference>
<dbReference type="PANTHER" id="PTHR42663">
    <property type="entry name" value="HYDROLASE C777.06C-RELATED-RELATED"/>
    <property type="match status" value="1"/>
</dbReference>
<proteinExistence type="predicted"/>